<organism evidence="8 9">
    <name type="scientific">Nonomuraea fuscirosea</name>
    <dbReference type="NCBI Taxonomy" id="1291556"/>
    <lineage>
        <taxon>Bacteria</taxon>
        <taxon>Bacillati</taxon>
        <taxon>Actinomycetota</taxon>
        <taxon>Actinomycetes</taxon>
        <taxon>Streptosporangiales</taxon>
        <taxon>Streptosporangiaceae</taxon>
        <taxon>Nonomuraea</taxon>
    </lineage>
</organism>
<dbReference type="EMBL" id="PVNG01000044">
    <property type="protein sequence ID" value="PRX46790.1"/>
    <property type="molecule type" value="Genomic_DNA"/>
</dbReference>
<reference evidence="8 9" key="1">
    <citation type="submission" date="2018-03" db="EMBL/GenBank/DDBJ databases">
        <title>Genomic Encyclopedia of Type Strains, Phase III (KMG-III): the genomes of soil and plant-associated and newly described type strains.</title>
        <authorList>
            <person name="Whitman W."/>
        </authorList>
    </citation>
    <scope>NUCLEOTIDE SEQUENCE [LARGE SCALE GENOMIC DNA]</scope>
    <source>
        <strain evidence="8 9">CGMCC 4.7104</strain>
    </source>
</reference>
<dbReference type="Pfam" id="PF02518">
    <property type="entry name" value="HATPase_c"/>
    <property type="match status" value="1"/>
</dbReference>
<evidence type="ECO:0000256" key="2">
    <source>
        <dbReference type="ARBA" id="ARBA00012438"/>
    </source>
</evidence>
<accession>A0A2T0LSZ4</accession>
<dbReference type="Gene3D" id="3.30.565.10">
    <property type="entry name" value="Histidine kinase-like ATPase, C-terminal domain"/>
    <property type="match status" value="1"/>
</dbReference>
<dbReference type="GO" id="GO:0005886">
    <property type="term" value="C:plasma membrane"/>
    <property type="evidence" value="ECO:0007669"/>
    <property type="project" value="TreeGrafter"/>
</dbReference>
<evidence type="ECO:0000256" key="4">
    <source>
        <dbReference type="ARBA" id="ARBA00022679"/>
    </source>
</evidence>
<feature type="domain" description="Histidine kinase/HSP90-like ATPase" evidence="7">
    <location>
        <begin position="218"/>
        <end position="326"/>
    </location>
</feature>
<feature type="compositionally biased region" description="Low complexity" evidence="6">
    <location>
        <begin position="390"/>
        <end position="400"/>
    </location>
</feature>
<evidence type="ECO:0000259" key="7">
    <source>
        <dbReference type="Pfam" id="PF02518"/>
    </source>
</evidence>
<evidence type="ECO:0000313" key="8">
    <source>
        <dbReference type="EMBL" id="PRX46790.1"/>
    </source>
</evidence>
<keyword evidence="4" id="KW-0808">Transferase</keyword>
<keyword evidence="9" id="KW-1185">Reference proteome</keyword>
<dbReference type="AlphaFoldDB" id="A0A2T0LSZ4"/>
<dbReference type="GO" id="GO:0000160">
    <property type="term" value="P:phosphorelay signal transduction system"/>
    <property type="evidence" value="ECO:0007669"/>
    <property type="project" value="TreeGrafter"/>
</dbReference>
<evidence type="ECO:0000256" key="1">
    <source>
        <dbReference type="ARBA" id="ARBA00000085"/>
    </source>
</evidence>
<dbReference type="PANTHER" id="PTHR45436">
    <property type="entry name" value="SENSOR HISTIDINE KINASE YKOH"/>
    <property type="match status" value="1"/>
</dbReference>
<dbReference type="PANTHER" id="PTHR45436:SF5">
    <property type="entry name" value="SENSOR HISTIDINE KINASE TRCS"/>
    <property type="match status" value="1"/>
</dbReference>
<dbReference type="EC" id="2.7.13.3" evidence="2"/>
<dbReference type="InterPro" id="IPR003594">
    <property type="entry name" value="HATPase_dom"/>
</dbReference>
<proteinExistence type="predicted"/>
<keyword evidence="5 8" id="KW-0418">Kinase</keyword>
<keyword evidence="3" id="KW-0597">Phosphoprotein</keyword>
<dbReference type="InterPro" id="IPR050428">
    <property type="entry name" value="TCS_sensor_his_kinase"/>
</dbReference>
<name>A0A2T0LSZ4_9ACTN</name>
<sequence>MPSSPLGILIWCIAACAPVAVALAVRQRHAADALQRQNFALAGRIQTQTEAIRHLAQVRLPALGQGVLPHPSSTKSWDDVLAGSDVQHSLEVVAQQYARGIAEAHGHANKSARATLMAAMRALQALASEQQLSISAMQERHHDPQVLHDLMDIDHSNAQFGRRAQVIAVLCGAWPGRQRAASSLEDVVRGATSRIRDYLRVTVRCQLQMELTGRVVEPVVLVVAELLDNAARHSHPTTKVEVNIQQVHNGAVIVIDDGGVGMHPQETQQARLLLSGNTAVDVSRLGDPPKFGFPVIGVLSKRYGLSVSVDSQSPYGGVRAVVFLPHALLTPAEIAESPPMLLPTATAPHDDVSAPLVEIPVQGGLPRRRRRPSASSSIAANEESTPQSLPAPSARSAAARMGAFQRGSRAGRASAPLDQEEHGEE</sequence>
<dbReference type="Proteomes" id="UP000238312">
    <property type="component" value="Unassembled WGS sequence"/>
</dbReference>
<comment type="catalytic activity">
    <reaction evidence="1">
        <text>ATP + protein L-histidine = ADP + protein N-phospho-L-histidine.</text>
        <dbReference type="EC" id="2.7.13.3"/>
    </reaction>
</comment>
<gene>
    <name evidence="8" type="ORF">B0I32_1447</name>
</gene>
<comment type="caution">
    <text evidence="8">The sequence shown here is derived from an EMBL/GenBank/DDBJ whole genome shotgun (WGS) entry which is preliminary data.</text>
</comment>
<evidence type="ECO:0000313" key="9">
    <source>
        <dbReference type="Proteomes" id="UP000238312"/>
    </source>
</evidence>
<evidence type="ECO:0000256" key="5">
    <source>
        <dbReference type="ARBA" id="ARBA00022777"/>
    </source>
</evidence>
<dbReference type="SUPFAM" id="SSF55874">
    <property type="entry name" value="ATPase domain of HSP90 chaperone/DNA topoisomerase II/histidine kinase"/>
    <property type="match status" value="1"/>
</dbReference>
<protein>
    <recommendedName>
        <fullName evidence="2">histidine kinase</fullName>
        <ecNumber evidence="2">2.7.13.3</ecNumber>
    </recommendedName>
</protein>
<feature type="region of interest" description="Disordered" evidence="6">
    <location>
        <begin position="361"/>
        <end position="425"/>
    </location>
</feature>
<dbReference type="GO" id="GO:0004673">
    <property type="term" value="F:protein histidine kinase activity"/>
    <property type="evidence" value="ECO:0007669"/>
    <property type="project" value="UniProtKB-EC"/>
</dbReference>
<evidence type="ECO:0000256" key="6">
    <source>
        <dbReference type="SAM" id="MobiDB-lite"/>
    </source>
</evidence>
<evidence type="ECO:0000256" key="3">
    <source>
        <dbReference type="ARBA" id="ARBA00022553"/>
    </source>
</evidence>
<dbReference type="InterPro" id="IPR036890">
    <property type="entry name" value="HATPase_C_sf"/>
</dbReference>